<dbReference type="Gene3D" id="4.10.520.10">
    <property type="entry name" value="IHF-like DNA-binding proteins"/>
    <property type="match status" value="1"/>
</dbReference>
<dbReference type="STRING" id="1393122.SAMN05660895_0982"/>
<dbReference type="SUPFAM" id="SSF47729">
    <property type="entry name" value="IHF-like DNA-binding proteins"/>
    <property type="match status" value="1"/>
</dbReference>
<dbReference type="InterPro" id="IPR000119">
    <property type="entry name" value="Hist_DNA-bd"/>
</dbReference>
<dbReference type="FunFam" id="4.10.520.10:FF:000001">
    <property type="entry name" value="DNA-binding protein HU"/>
    <property type="match status" value="1"/>
</dbReference>
<evidence type="ECO:0000256" key="3">
    <source>
        <dbReference type="ARBA" id="ARBA00023067"/>
    </source>
</evidence>
<gene>
    <name evidence="6" type="ORF">SAMN05660895_0982</name>
</gene>
<dbReference type="InterPro" id="IPR010992">
    <property type="entry name" value="IHF-like_DNA-bd_dom_sf"/>
</dbReference>
<dbReference type="GO" id="GO:0003677">
    <property type="term" value="F:DNA binding"/>
    <property type="evidence" value="ECO:0007669"/>
    <property type="project" value="UniProtKB-KW"/>
</dbReference>
<dbReference type="PANTHER" id="PTHR33175:SF3">
    <property type="entry name" value="DNA-BINDING PROTEIN HU-BETA"/>
    <property type="match status" value="1"/>
</dbReference>
<dbReference type="InterPro" id="IPR020816">
    <property type="entry name" value="Histone-like_DNA-bd_CS"/>
</dbReference>
<dbReference type="AlphaFoldDB" id="A0A1I7N8Z8"/>
<organism evidence="6 7">
    <name type="scientific">Thermoflavifilum thermophilum</name>
    <dbReference type="NCBI Taxonomy" id="1393122"/>
    <lineage>
        <taxon>Bacteria</taxon>
        <taxon>Pseudomonadati</taxon>
        <taxon>Bacteroidota</taxon>
        <taxon>Chitinophagia</taxon>
        <taxon>Chitinophagales</taxon>
        <taxon>Chitinophagaceae</taxon>
        <taxon>Thermoflavifilum</taxon>
    </lineage>
</organism>
<evidence type="ECO:0000256" key="4">
    <source>
        <dbReference type="ARBA" id="ARBA00023125"/>
    </source>
</evidence>
<protein>
    <submittedName>
        <fullName evidence="6">DNA-binding protein HU-beta</fullName>
    </submittedName>
</protein>
<evidence type="ECO:0000313" key="6">
    <source>
        <dbReference type="EMBL" id="SFV31109.1"/>
    </source>
</evidence>
<dbReference type="GO" id="GO:0006270">
    <property type="term" value="P:DNA replication initiation"/>
    <property type="evidence" value="ECO:0007669"/>
    <property type="project" value="UniProtKB-ARBA"/>
</dbReference>
<dbReference type="GO" id="GO:0005829">
    <property type="term" value="C:cytosol"/>
    <property type="evidence" value="ECO:0007669"/>
    <property type="project" value="TreeGrafter"/>
</dbReference>
<evidence type="ECO:0000256" key="5">
    <source>
        <dbReference type="RuleBase" id="RU003939"/>
    </source>
</evidence>
<dbReference type="EMBL" id="FPCJ01000001">
    <property type="protein sequence ID" value="SFV31109.1"/>
    <property type="molecule type" value="Genomic_DNA"/>
</dbReference>
<keyword evidence="7" id="KW-1185">Reference proteome</keyword>
<evidence type="ECO:0000256" key="2">
    <source>
        <dbReference type="ARBA" id="ARBA00010529"/>
    </source>
</evidence>
<accession>A0A1I7N8Z8</accession>
<dbReference type="Proteomes" id="UP000199537">
    <property type="component" value="Unassembled WGS sequence"/>
</dbReference>
<keyword evidence="3" id="KW-0226">DNA condensation</keyword>
<evidence type="ECO:0000256" key="1">
    <source>
        <dbReference type="ARBA" id="ARBA00003819"/>
    </source>
</evidence>
<dbReference type="GO" id="GO:0006351">
    <property type="term" value="P:DNA-templated transcription"/>
    <property type="evidence" value="ECO:0007669"/>
    <property type="project" value="UniProtKB-ARBA"/>
</dbReference>
<comment type="function">
    <text evidence="1">Histone-like DNA-binding protein which is capable of wrapping DNA to stabilize it, and thus to prevent its denaturation under extreme environmental conditions.</text>
</comment>
<dbReference type="CDD" id="cd13831">
    <property type="entry name" value="HU"/>
    <property type="match status" value="1"/>
</dbReference>
<dbReference type="OrthoDB" id="9799835at2"/>
<dbReference type="GO" id="GO:1990103">
    <property type="term" value="C:DnaA-HU complex"/>
    <property type="evidence" value="ECO:0007669"/>
    <property type="project" value="UniProtKB-ARBA"/>
</dbReference>
<name>A0A1I7N8Z8_9BACT</name>
<proteinExistence type="inferred from homology"/>
<dbReference type="RefSeq" id="WP_092458527.1">
    <property type="nucleotide sequence ID" value="NZ_FPCJ01000001.1"/>
</dbReference>
<comment type="similarity">
    <text evidence="2 5">Belongs to the bacterial histone-like protein family.</text>
</comment>
<dbReference type="GO" id="GO:1990178">
    <property type="term" value="C:HU-DNA complex"/>
    <property type="evidence" value="ECO:0007669"/>
    <property type="project" value="UniProtKB-ARBA"/>
</dbReference>
<dbReference type="GO" id="GO:0042802">
    <property type="term" value="F:identical protein binding"/>
    <property type="evidence" value="ECO:0007669"/>
    <property type="project" value="UniProtKB-ARBA"/>
</dbReference>
<reference evidence="7" key="1">
    <citation type="submission" date="2016-10" db="EMBL/GenBank/DDBJ databases">
        <authorList>
            <person name="Varghese N."/>
            <person name="Submissions S."/>
        </authorList>
    </citation>
    <scope>NUCLEOTIDE SEQUENCE [LARGE SCALE GENOMIC DNA]</scope>
    <source>
        <strain evidence="7">DSM 14807</strain>
    </source>
</reference>
<dbReference type="GO" id="GO:0030261">
    <property type="term" value="P:chromosome condensation"/>
    <property type="evidence" value="ECO:0007669"/>
    <property type="project" value="UniProtKB-KW"/>
</dbReference>
<evidence type="ECO:0000313" key="7">
    <source>
        <dbReference type="Proteomes" id="UP000199537"/>
    </source>
</evidence>
<dbReference type="PANTHER" id="PTHR33175">
    <property type="entry name" value="DNA-BINDING PROTEIN HU"/>
    <property type="match status" value="1"/>
</dbReference>
<dbReference type="PRINTS" id="PR01727">
    <property type="entry name" value="DNABINDINGHU"/>
</dbReference>
<dbReference type="SMART" id="SM00411">
    <property type="entry name" value="BHL"/>
    <property type="match status" value="1"/>
</dbReference>
<keyword evidence="4 6" id="KW-0238">DNA-binding</keyword>
<dbReference type="Pfam" id="PF00216">
    <property type="entry name" value="Bac_DNA_binding"/>
    <property type="match status" value="1"/>
</dbReference>
<dbReference type="PROSITE" id="PS00045">
    <property type="entry name" value="HISTONE_LIKE"/>
    <property type="match status" value="1"/>
</dbReference>
<dbReference type="GO" id="GO:0030527">
    <property type="term" value="F:structural constituent of chromatin"/>
    <property type="evidence" value="ECO:0007669"/>
    <property type="project" value="InterPro"/>
</dbReference>
<sequence length="90" mass="9518">MNKAELIDKIAKDAGITKAQANDALDAFTSAVVETLKKGGKVTLVGFGTFSVSKRNARNGRNPQTGKIIKIPAKKVAKFKAGKAFASKLK</sequence>